<accession>A0ABT6E4R8</accession>
<dbReference type="EMBL" id="JARPRV010000077">
    <property type="protein sequence ID" value="MDG0945284.1"/>
    <property type="molecule type" value="Genomic_DNA"/>
</dbReference>
<evidence type="ECO:0000313" key="1">
    <source>
        <dbReference type="EMBL" id="MDG0945284.1"/>
    </source>
</evidence>
<evidence type="ECO:0000313" key="2">
    <source>
        <dbReference type="Proteomes" id="UP001221338"/>
    </source>
</evidence>
<keyword evidence="2" id="KW-1185">Reference proteome</keyword>
<dbReference type="Proteomes" id="UP001221338">
    <property type="component" value="Unassembled WGS sequence"/>
</dbReference>
<feature type="non-terminal residue" evidence="1">
    <location>
        <position position="236"/>
    </location>
</feature>
<gene>
    <name evidence="1" type="ORF">P6U22_29840</name>
</gene>
<sequence length="236" mass="26151">SNTATFSQQKQYIQFLTINALDKVRLFPTFDPDLYPYGLTTNIPTNHQFVSSILPGYCMPSSFPSDFDFPISDSGVVRKDAELITIESGTSTDKTYGSPVFLQIQDRNGSAWGWGRRADHGKQYFLFIDLVDPLIGFGAAAAVRFDSNGHPKYDLCSSDPVFGFQFLTDSNRLTTWERVTLPADFIPLLRAPNGYKIRTLHPLYDSSKPATPFGGYVTVFVPLDPPAFGLLAPDAS</sequence>
<name>A0ABT6E4R8_9BACI</name>
<protein>
    <submittedName>
        <fullName evidence="1">Uncharacterized protein</fullName>
    </submittedName>
</protein>
<proteinExistence type="predicted"/>
<dbReference type="RefSeq" id="WP_277618825.1">
    <property type="nucleotide sequence ID" value="NZ_JARPRV010000077.1"/>
</dbReference>
<feature type="non-terminal residue" evidence="1">
    <location>
        <position position="1"/>
    </location>
</feature>
<organism evidence="1 2">
    <name type="scientific">Bacillus paranthracis</name>
    <dbReference type="NCBI Taxonomy" id="2026186"/>
    <lineage>
        <taxon>Bacteria</taxon>
        <taxon>Bacillati</taxon>
        <taxon>Bacillota</taxon>
        <taxon>Bacilli</taxon>
        <taxon>Bacillales</taxon>
        <taxon>Bacillaceae</taxon>
        <taxon>Bacillus</taxon>
        <taxon>Bacillus cereus group</taxon>
    </lineage>
</organism>
<reference evidence="1 2" key="1">
    <citation type="submission" date="2023-03" db="EMBL/GenBank/DDBJ databases">
        <title>Genetic diversity of Bacillus cereus sensu lato isolates from Slovenia.</title>
        <authorList>
            <person name="Abdelli M."/>
        </authorList>
    </citation>
    <scope>NUCLEOTIDE SEQUENCE [LARGE SCALE GENOMIC DNA]</scope>
    <source>
        <strain evidence="1 2">SIBC61B</strain>
    </source>
</reference>
<comment type="caution">
    <text evidence="1">The sequence shown here is derived from an EMBL/GenBank/DDBJ whole genome shotgun (WGS) entry which is preliminary data.</text>
</comment>